<dbReference type="Gene3D" id="3.30.572.10">
    <property type="entry name" value="Thymidylate synthase/dCMP hydroxymethylase domain"/>
    <property type="match status" value="1"/>
</dbReference>
<organism evidence="4 5">
    <name type="scientific">Agromyces bauzanensis</name>
    <dbReference type="NCBI Taxonomy" id="1308924"/>
    <lineage>
        <taxon>Bacteria</taxon>
        <taxon>Bacillati</taxon>
        <taxon>Actinomycetota</taxon>
        <taxon>Actinomycetes</taxon>
        <taxon>Micrococcales</taxon>
        <taxon>Microbacteriaceae</taxon>
        <taxon>Agromyces</taxon>
    </lineage>
</organism>
<evidence type="ECO:0000256" key="1">
    <source>
        <dbReference type="ARBA" id="ARBA00022603"/>
    </source>
</evidence>
<dbReference type="InterPro" id="IPR023451">
    <property type="entry name" value="Thymidate_synth/dCMP_Mease_dom"/>
</dbReference>
<keyword evidence="2" id="KW-0808">Transferase</keyword>
<dbReference type="Proteomes" id="UP000636956">
    <property type="component" value="Unassembled WGS sequence"/>
</dbReference>
<reference evidence="4" key="2">
    <citation type="submission" date="2020-09" db="EMBL/GenBank/DDBJ databases">
        <authorList>
            <person name="Sun Q."/>
            <person name="Zhou Y."/>
        </authorList>
    </citation>
    <scope>NUCLEOTIDE SEQUENCE</scope>
    <source>
        <strain evidence="4">CGMCC 1.8984</strain>
    </source>
</reference>
<keyword evidence="5" id="KW-1185">Reference proteome</keyword>
<reference evidence="4" key="1">
    <citation type="journal article" date="2014" name="Int. J. Syst. Evol. Microbiol.">
        <title>Complete genome sequence of Corynebacterium casei LMG S-19264T (=DSM 44701T), isolated from a smear-ripened cheese.</title>
        <authorList>
            <consortium name="US DOE Joint Genome Institute (JGI-PGF)"/>
            <person name="Walter F."/>
            <person name="Albersmeier A."/>
            <person name="Kalinowski J."/>
            <person name="Ruckert C."/>
        </authorList>
    </citation>
    <scope>NUCLEOTIDE SEQUENCE</scope>
    <source>
        <strain evidence="4">CGMCC 1.8984</strain>
    </source>
</reference>
<name>A0A917PQN5_9MICO</name>
<dbReference type="PANTHER" id="PTHR11548">
    <property type="entry name" value="THYMIDYLATE SYNTHASE 1"/>
    <property type="match status" value="1"/>
</dbReference>
<comment type="caution">
    <text evidence="4">The sequence shown here is derived from an EMBL/GenBank/DDBJ whole genome shotgun (WGS) entry which is preliminary data.</text>
</comment>
<gene>
    <name evidence="4" type="ORF">GCM10011372_27380</name>
</gene>
<evidence type="ECO:0000256" key="2">
    <source>
        <dbReference type="ARBA" id="ARBA00022679"/>
    </source>
</evidence>
<dbReference type="AlphaFoldDB" id="A0A917PQN5"/>
<feature type="domain" description="Thymidylate synthase/dCMP hydroxymethylase" evidence="3">
    <location>
        <begin position="10"/>
        <end position="234"/>
    </location>
</feature>
<dbReference type="GO" id="GO:0032259">
    <property type="term" value="P:methylation"/>
    <property type="evidence" value="ECO:0007669"/>
    <property type="project" value="UniProtKB-KW"/>
</dbReference>
<sequence length="325" mass="37595">MTRYRNAGEAFTTLLREIVDHGRVVDVRDRQTREICAQLIELEQPNERLLFVPGRNNNVFAAIAEAMWVLAGRNDLAYLTPYLKRAPEFSDDGITWRAGYGPRLRNWNGTDQLAETVQLLRRDPNTRRAALMLFDPDRDFVQSNDIPCNNWLHFIARDGQLHLHVAARSTDVWWGFSGINAFEWSLLLEMMAHWVGLDTGRLAFFISSLHLYQRHDQQAEIVLRNTSAPHYPSLGSPRFATPWEEFDSELGEWMTIEEQLRGGANLDRIAHSLTDPLMHGFLQMIDLYWSFQRQGDTSSVRHKLEQLGDNDLRHAARQFLDHPTS</sequence>
<proteinExistence type="predicted"/>
<protein>
    <recommendedName>
        <fullName evidence="3">Thymidylate synthase/dCMP hydroxymethylase domain-containing protein</fullName>
    </recommendedName>
</protein>
<dbReference type="InterPro" id="IPR036926">
    <property type="entry name" value="Thymidate_synth/dCMP_Mease_sf"/>
</dbReference>
<dbReference type="GO" id="GO:0005829">
    <property type="term" value="C:cytosol"/>
    <property type="evidence" value="ECO:0007669"/>
    <property type="project" value="TreeGrafter"/>
</dbReference>
<dbReference type="Pfam" id="PF00303">
    <property type="entry name" value="Thymidylat_synt"/>
    <property type="match status" value="1"/>
</dbReference>
<dbReference type="SUPFAM" id="SSF55831">
    <property type="entry name" value="Thymidylate synthase/dCMP hydroxymethylase"/>
    <property type="match status" value="1"/>
</dbReference>
<dbReference type="PANTHER" id="PTHR11548:SF1">
    <property type="entry name" value="THYMIDYLATE SYNTHASE 1"/>
    <property type="match status" value="1"/>
</dbReference>
<evidence type="ECO:0000313" key="4">
    <source>
        <dbReference type="EMBL" id="GGJ87406.1"/>
    </source>
</evidence>
<accession>A0A917PQN5</accession>
<dbReference type="InterPro" id="IPR045097">
    <property type="entry name" value="Thymidate_synth/dCMP_Mease"/>
</dbReference>
<dbReference type="EMBL" id="BMMD01000017">
    <property type="protein sequence ID" value="GGJ87406.1"/>
    <property type="molecule type" value="Genomic_DNA"/>
</dbReference>
<evidence type="ECO:0000259" key="3">
    <source>
        <dbReference type="Pfam" id="PF00303"/>
    </source>
</evidence>
<evidence type="ECO:0000313" key="5">
    <source>
        <dbReference type="Proteomes" id="UP000636956"/>
    </source>
</evidence>
<keyword evidence="1" id="KW-0489">Methyltransferase</keyword>
<dbReference type="GO" id="GO:0006231">
    <property type="term" value="P:dTMP biosynthetic process"/>
    <property type="evidence" value="ECO:0007669"/>
    <property type="project" value="TreeGrafter"/>
</dbReference>
<dbReference type="RefSeq" id="WP_188743992.1">
    <property type="nucleotide sequence ID" value="NZ_BAABFW010000005.1"/>
</dbReference>
<dbReference type="GO" id="GO:0004799">
    <property type="term" value="F:thymidylate synthase activity"/>
    <property type="evidence" value="ECO:0007669"/>
    <property type="project" value="TreeGrafter"/>
</dbReference>